<dbReference type="Pfam" id="PF01607">
    <property type="entry name" value="CBM_14"/>
    <property type="match status" value="2"/>
</dbReference>
<dbReference type="EMBL" id="OU895877">
    <property type="protein sequence ID" value="CAG9800831.1"/>
    <property type="molecule type" value="Genomic_DNA"/>
</dbReference>
<dbReference type="Gene3D" id="2.170.140.10">
    <property type="entry name" value="Chitin binding domain"/>
    <property type="match status" value="2"/>
</dbReference>
<proteinExistence type="predicted"/>
<dbReference type="SMART" id="SM00494">
    <property type="entry name" value="ChtBD2"/>
    <property type="match status" value="2"/>
</dbReference>
<dbReference type="Proteomes" id="UP001153620">
    <property type="component" value="Chromosome 1"/>
</dbReference>
<dbReference type="GO" id="GO:0005576">
    <property type="term" value="C:extracellular region"/>
    <property type="evidence" value="ECO:0007669"/>
    <property type="project" value="InterPro"/>
</dbReference>
<reference evidence="3" key="1">
    <citation type="submission" date="2022-01" db="EMBL/GenBank/DDBJ databases">
        <authorList>
            <person name="King R."/>
        </authorList>
    </citation>
    <scope>NUCLEOTIDE SEQUENCE</scope>
</reference>
<feature type="chain" id="PRO_5040466455" description="Chitin-binding type-2 domain-containing protein" evidence="1">
    <location>
        <begin position="19"/>
        <end position="156"/>
    </location>
</feature>
<gene>
    <name evidence="3" type="ORF">CHIRRI_LOCUS3769</name>
</gene>
<protein>
    <recommendedName>
        <fullName evidence="2">Chitin-binding type-2 domain-containing protein</fullName>
    </recommendedName>
</protein>
<evidence type="ECO:0000313" key="3">
    <source>
        <dbReference type="EMBL" id="CAG9800831.1"/>
    </source>
</evidence>
<dbReference type="AlphaFoldDB" id="A0A9N9RPC5"/>
<evidence type="ECO:0000256" key="1">
    <source>
        <dbReference type="SAM" id="SignalP"/>
    </source>
</evidence>
<dbReference type="PROSITE" id="PS50940">
    <property type="entry name" value="CHIT_BIND_II"/>
    <property type="match status" value="2"/>
</dbReference>
<feature type="domain" description="Chitin-binding type-2" evidence="2">
    <location>
        <begin position="81"/>
        <end position="141"/>
    </location>
</feature>
<dbReference type="InterPro" id="IPR036508">
    <property type="entry name" value="Chitin-bd_dom_sf"/>
</dbReference>
<dbReference type="InterPro" id="IPR002557">
    <property type="entry name" value="Chitin-bd_dom"/>
</dbReference>
<reference evidence="3" key="2">
    <citation type="submission" date="2022-10" db="EMBL/GenBank/DDBJ databases">
        <authorList>
            <consortium name="ENA_rothamsted_submissions"/>
            <consortium name="culmorum"/>
            <person name="King R."/>
        </authorList>
    </citation>
    <scope>NUCLEOTIDE SEQUENCE</scope>
</reference>
<keyword evidence="4" id="KW-1185">Reference proteome</keyword>
<name>A0A9N9RPC5_9DIPT</name>
<feature type="domain" description="Chitin-binding type-2" evidence="2">
    <location>
        <begin position="22"/>
        <end position="78"/>
    </location>
</feature>
<keyword evidence="1" id="KW-0732">Signal</keyword>
<feature type="signal peptide" evidence="1">
    <location>
        <begin position="1"/>
        <end position="18"/>
    </location>
</feature>
<dbReference type="OrthoDB" id="6020543at2759"/>
<organism evidence="3 4">
    <name type="scientific">Chironomus riparius</name>
    <dbReference type="NCBI Taxonomy" id="315576"/>
    <lineage>
        <taxon>Eukaryota</taxon>
        <taxon>Metazoa</taxon>
        <taxon>Ecdysozoa</taxon>
        <taxon>Arthropoda</taxon>
        <taxon>Hexapoda</taxon>
        <taxon>Insecta</taxon>
        <taxon>Pterygota</taxon>
        <taxon>Neoptera</taxon>
        <taxon>Endopterygota</taxon>
        <taxon>Diptera</taxon>
        <taxon>Nematocera</taxon>
        <taxon>Chironomoidea</taxon>
        <taxon>Chironomidae</taxon>
        <taxon>Chironominae</taxon>
        <taxon>Chironomus</taxon>
    </lineage>
</organism>
<sequence>MKHSIAVVLLFLASNVYCQAPTPVCDPNTVSWHNHLWYCDRYFLCFWGATNERFCAPGLHYNRVTTQCMSPELANCEIDTEIYCPDVDDPNQLEFRSDHQDCASYFLCFNGNPISRTCGPDFWWDMYDNWCTSPDLVRCDPRAPNNPNPTATTRRA</sequence>
<dbReference type="GO" id="GO:0008061">
    <property type="term" value="F:chitin binding"/>
    <property type="evidence" value="ECO:0007669"/>
    <property type="project" value="InterPro"/>
</dbReference>
<accession>A0A9N9RPC5</accession>
<evidence type="ECO:0000313" key="4">
    <source>
        <dbReference type="Proteomes" id="UP001153620"/>
    </source>
</evidence>
<evidence type="ECO:0000259" key="2">
    <source>
        <dbReference type="PROSITE" id="PS50940"/>
    </source>
</evidence>
<dbReference type="SUPFAM" id="SSF57625">
    <property type="entry name" value="Invertebrate chitin-binding proteins"/>
    <property type="match status" value="2"/>
</dbReference>